<organism evidence="3 4">
    <name type="scientific">Campylobacter rectus</name>
    <name type="common">Wolinella recta</name>
    <dbReference type="NCBI Taxonomy" id="203"/>
    <lineage>
        <taxon>Bacteria</taxon>
        <taxon>Pseudomonadati</taxon>
        <taxon>Campylobacterota</taxon>
        <taxon>Epsilonproteobacteria</taxon>
        <taxon>Campylobacterales</taxon>
        <taxon>Campylobacteraceae</taxon>
        <taxon>Campylobacter</taxon>
    </lineage>
</organism>
<sequence>MQEMLTSLSTYGYLVVFLYSLGGGMVAIIAAGVLAHLGKMDITVSIVLAAVANAMGDTLLFYVSRYNRAAVMPYIVKHKRKLAFSQILFKKHGNKIIFFKKFIYGLKTLVPLAIGLTKYSFAKFSVINVVSAAIWAILLGLGSFYAGEAFTRAGDFVGENGWLMPAAMLALLAGIWIYLQQATKKKGKSE</sequence>
<dbReference type="EMBL" id="CP012543">
    <property type="protein sequence ID" value="QCD46558.1"/>
    <property type="molecule type" value="Genomic_DNA"/>
</dbReference>
<dbReference type="AlphaFoldDB" id="A0A6G5QLI2"/>
<keyword evidence="1" id="KW-1133">Transmembrane helix</keyword>
<evidence type="ECO:0000313" key="4">
    <source>
        <dbReference type="Proteomes" id="UP000502377"/>
    </source>
</evidence>
<gene>
    <name evidence="3" type="ORF">CRECT_0880</name>
</gene>
<keyword evidence="1" id="KW-0472">Membrane</keyword>
<dbReference type="InterPro" id="IPR051311">
    <property type="entry name" value="DedA_domain"/>
</dbReference>
<evidence type="ECO:0000313" key="3">
    <source>
        <dbReference type="EMBL" id="QCD46558.1"/>
    </source>
</evidence>
<reference evidence="3 4" key="1">
    <citation type="submission" date="2016-07" db="EMBL/GenBank/DDBJ databases">
        <title>Comparative genomics of the Campylobacter concisus group.</title>
        <authorList>
            <person name="Miller W.G."/>
            <person name="Yee E."/>
            <person name="Chapman M.H."/>
            <person name="Huynh S."/>
            <person name="Bono J.L."/>
            <person name="On S.L.W."/>
            <person name="StLeger J."/>
            <person name="Foster G."/>
            <person name="Parker C.T."/>
        </authorList>
    </citation>
    <scope>NUCLEOTIDE SEQUENCE [LARGE SCALE GENOMIC DNA]</scope>
    <source>
        <strain evidence="3 4">ATCC 33238</strain>
    </source>
</reference>
<feature type="transmembrane region" description="Helical" evidence="1">
    <location>
        <begin position="126"/>
        <end position="147"/>
    </location>
</feature>
<accession>A0A6G5QLI2</accession>
<feature type="transmembrane region" description="Helical" evidence="1">
    <location>
        <begin position="42"/>
        <end position="63"/>
    </location>
</feature>
<feature type="domain" description="VTT" evidence="2">
    <location>
        <begin position="25"/>
        <end position="139"/>
    </location>
</feature>
<protein>
    <submittedName>
        <fullName evidence="3">Putative membrane protein, DedA family, type III (SNARE domain)</fullName>
    </submittedName>
</protein>
<dbReference type="InterPro" id="IPR032816">
    <property type="entry name" value="VTT_dom"/>
</dbReference>
<feature type="transmembrane region" description="Helical" evidence="1">
    <location>
        <begin position="162"/>
        <end position="179"/>
    </location>
</feature>
<evidence type="ECO:0000256" key="1">
    <source>
        <dbReference type="SAM" id="Phobius"/>
    </source>
</evidence>
<dbReference type="Proteomes" id="UP000502377">
    <property type="component" value="Chromosome"/>
</dbReference>
<dbReference type="KEGG" id="crx:CRECT_0880"/>
<feature type="transmembrane region" description="Helical" evidence="1">
    <location>
        <begin position="12"/>
        <end position="36"/>
    </location>
</feature>
<dbReference type="PANTHER" id="PTHR42709">
    <property type="entry name" value="ALKALINE PHOSPHATASE LIKE PROTEIN"/>
    <property type="match status" value="1"/>
</dbReference>
<name>A0A6G5QLI2_CAMRE</name>
<proteinExistence type="predicted"/>
<keyword evidence="1" id="KW-0812">Transmembrane</keyword>
<dbReference type="RefSeq" id="WP_004320877.1">
    <property type="nucleotide sequence ID" value="NZ_CP012543.1"/>
</dbReference>
<dbReference type="PANTHER" id="PTHR42709:SF2">
    <property type="entry name" value="INNER MEMBRANE PROTEIN YOHD"/>
    <property type="match status" value="1"/>
</dbReference>
<dbReference type="Pfam" id="PF09335">
    <property type="entry name" value="VTT_dom"/>
    <property type="match status" value="1"/>
</dbReference>
<evidence type="ECO:0000259" key="2">
    <source>
        <dbReference type="Pfam" id="PF09335"/>
    </source>
</evidence>
<dbReference type="GO" id="GO:0005886">
    <property type="term" value="C:plasma membrane"/>
    <property type="evidence" value="ECO:0007669"/>
    <property type="project" value="TreeGrafter"/>
</dbReference>